<sequence length="366" mass="41365">MEITGNGKMEFDYDRRGELKAFDDTKLGVQGLVQAGVANIPRMFIRSPDELSEELHHSSTTHIGLPVIDLGSLSTDGRRKIVDQFRSASEEWGFFQVINHGIPSGVLNNMINAVRKFNELDIDVKKEFYSRDTSKRVRFNSNHDLFQSQRADWRDTFSVSLLRSDHLDPAELPAICRDEAVEFIDQIGKIADTLFELLSEALGLKPDHLKSIECNKGRSLVCHYYPACPEPELAMGVTQHTDNTFLTVLVEDETGGLQVLHDNHWIDVQPIAGGLVVNIGDLLQIVSNDKFKSNVHRVVPSRLPRISAIGFFAGRVAPPARLYGPIKELLSEENPPKYKEVLVSEYVARFFNKRLHEKPSLEDYRL</sequence>
<evidence type="ECO:0000313" key="1">
    <source>
        <dbReference type="EMBL" id="KAG8636788.1"/>
    </source>
</evidence>
<protein>
    <submittedName>
        <fullName evidence="1">Uncharacterized protein</fullName>
    </submittedName>
</protein>
<accession>A0ACB7GAP6</accession>
<reference evidence="2" key="1">
    <citation type="journal article" date="2016" name="Nat. Biotechnol.">
        <title>Sequencing wild and cultivated cassava and related species reveals extensive interspecific hybridization and genetic diversity.</title>
        <authorList>
            <person name="Bredeson J.V."/>
            <person name="Lyons J.B."/>
            <person name="Prochnik S.E."/>
            <person name="Wu G.A."/>
            <person name="Ha C.M."/>
            <person name="Edsinger-Gonzales E."/>
            <person name="Grimwood J."/>
            <person name="Schmutz J."/>
            <person name="Rabbi I.Y."/>
            <person name="Egesi C."/>
            <person name="Nauluvula P."/>
            <person name="Lebot V."/>
            <person name="Ndunguru J."/>
            <person name="Mkamilo G."/>
            <person name="Bart R.S."/>
            <person name="Setter T.L."/>
            <person name="Gleadow R.M."/>
            <person name="Kulakow P."/>
            <person name="Ferguson M.E."/>
            <person name="Rounsley S."/>
            <person name="Rokhsar D.S."/>
        </authorList>
    </citation>
    <scope>NUCLEOTIDE SEQUENCE [LARGE SCALE GENOMIC DNA]</scope>
    <source>
        <strain evidence="2">cv. AM560-2</strain>
    </source>
</reference>
<dbReference type="EMBL" id="CM004401">
    <property type="protein sequence ID" value="KAG8636788.1"/>
    <property type="molecule type" value="Genomic_DNA"/>
</dbReference>
<name>A0ACB7GAP6_MANES</name>
<comment type="caution">
    <text evidence="1">The sequence shown here is derived from an EMBL/GenBank/DDBJ whole genome shotgun (WGS) entry which is preliminary data.</text>
</comment>
<gene>
    <name evidence="1" type="ORF">MANES_15G039000v8</name>
</gene>
<organism evidence="1 2">
    <name type="scientific">Manihot esculenta</name>
    <name type="common">Cassava</name>
    <name type="synonym">Jatropha manihot</name>
    <dbReference type="NCBI Taxonomy" id="3983"/>
    <lineage>
        <taxon>Eukaryota</taxon>
        <taxon>Viridiplantae</taxon>
        <taxon>Streptophyta</taxon>
        <taxon>Embryophyta</taxon>
        <taxon>Tracheophyta</taxon>
        <taxon>Spermatophyta</taxon>
        <taxon>Magnoliopsida</taxon>
        <taxon>eudicotyledons</taxon>
        <taxon>Gunneridae</taxon>
        <taxon>Pentapetalae</taxon>
        <taxon>rosids</taxon>
        <taxon>fabids</taxon>
        <taxon>Malpighiales</taxon>
        <taxon>Euphorbiaceae</taxon>
        <taxon>Crotonoideae</taxon>
        <taxon>Manihoteae</taxon>
        <taxon>Manihot</taxon>
    </lineage>
</organism>
<keyword evidence="2" id="KW-1185">Reference proteome</keyword>
<evidence type="ECO:0000313" key="2">
    <source>
        <dbReference type="Proteomes" id="UP000091857"/>
    </source>
</evidence>
<proteinExistence type="predicted"/>
<dbReference type="Proteomes" id="UP000091857">
    <property type="component" value="Chromosome 15"/>
</dbReference>